<dbReference type="Pfam" id="PF03712">
    <property type="entry name" value="Cu2_monoox_C"/>
    <property type="match status" value="1"/>
</dbReference>
<dbReference type="InterPro" id="IPR014784">
    <property type="entry name" value="Cu2_ascorb_mOase-like_C"/>
</dbReference>
<keyword evidence="3" id="KW-0325">Glycoprotein</keyword>
<dbReference type="GO" id="GO:0016715">
    <property type="term" value="F:oxidoreductase activity, acting on paired donors, with incorporation or reduction of molecular oxygen, reduced ascorbate as one donor, and incorporation of one atom of oxygen"/>
    <property type="evidence" value="ECO:0007669"/>
    <property type="project" value="InterPro"/>
</dbReference>
<dbReference type="InterPro" id="IPR008977">
    <property type="entry name" value="PHM/PNGase_F_dom_sf"/>
</dbReference>
<organism evidence="6 7">
    <name type="scientific">Macrostomum lignano</name>
    <dbReference type="NCBI Taxonomy" id="282301"/>
    <lineage>
        <taxon>Eukaryota</taxon>
        <taxon>Metazoa</taxon>
        <taxon>Spiralia</taxon>
        <taxon>Lophotrochozoa</taxon>
        <taxon>Platyhelminthes</taxon>
        <taxon>Rhabditophora</taxon>
        <taxon>Macrostomorpha</taxon>
        <taxon>Macrostomida</taxon>
        <taxon>Macrostomidae</taxon>
        <taxon>Macrostomum</taxon>
    </lineage>
</organism>
<dbReference type="Gene3D" id="2.60.120.310">
    <property type="entry name" value="Copper type II, ascorbate-dependent monooxygenase, N-terminal domain"/>
    <property type="match status" value="1"/>
</dbReference>
<evidence type="ECO:0000259" key="5">
    <source>
        <dbReference type="Pfam" id="PF03712"/>
    </source>
</evidence>
<evidence type="ECO:0000313" key="7">
    <source>
        <dbReference type="WBParaSite" id="maker-unitig_32436-snap-gene-0.1-mRNA-1"/>
    </source>
</evidence>
<keyword evidence="2" id="KW-1015">Disulfide bond</keyword>
<evidence type="ECO:0000256" key="2">
    <source>
        <dbReference type="ARBA" id="ARBA00023157"/>
    </source>
</evidence>
<dbReference type="InterPro" id="IPR024548">
    <property type="entry name" value="Cu2_monoox_C"/>
</dbReference>
<name>A0A1I8FF58_9PLAT</name>
<dbReference type="SUPFAM" id="SSF49742">
    <property type="entry name" value="PHM/PNGase F"/>
    <property type="match status" value="2"/>
</dbReference>
<keyword evidence="6" id="KW-1185">Reference proteome</keyword>
<feature type="compositionally biased region" description="Low complexity" evidence="4">
    <location>
        <begin position="170"/>
        <end position="183"/>
    </location>
</feature>
<dbReference type="Gene3D" id="2.60.120.230">
    <property type="match status" value="1"/>
</dbReference>
<dbReference type="GO" id="GO:0005507">
    <property type="term" value="F:copper ion binding"/>
    <property type="evidence" value="ECO:0007669"/>
    <property type="project" value="InterPro"/>
</dbReference>
<sequence>GWQLELTAIPGITPAILQFSHHYRASAGSLRNSCALLQGRFSNACEGGRFAYASIGAWDYMGTFRVHIPGNADSSGDFRNVKEVATEITRRLVPEATLRSSQLRAVRPTVQRESPCKNSGSVRQLGLGIRLANASANMRETKLSACDSPDTSVCANNGTCIPGTGRRRSAAAPPGSTAPSASPDIDECGGLAASLPDMPSATVRKPFLAHLQLPLLALDGRGKTAAEDVDCELHWKLQLTNGKLTNACLLNWWRPTGTCKTTAVRYAATCTAAFTLSVHHRLVRCSIVPIVAYAKDGCRKLSAWPITTDCWSGLLVPLLLLCALLPWWSSLPYRLIRSRRHQAAEGVVAVDPSDSNRTEGQGTRQRSALTMLVALTPRCRLAHPVLEQIVPSLRLLETAMRTPTTHVIGRASRAPVFQGAPRCRRNGCGRMGGWHFNDQEWRRRSCAAATFKRSRVVAGCVSNDQGWRRLRPATSNDQELAAARFWRRHSTSIKTWRQLPNDSEVGGGVAATSGKLAGGVLRRHNFKAFGGGVCGGNQAIRVGGGRLRRQLQNDQECCGGVCGGNFFKRSPKMKGKSGGGFLPESTARTYRSDCFLLLKSELEQAEYLAHDASTSEHCGRVLAAGDAAGADLVAWRQPGRRASDSNVMDLLMPGEDTYLCTAVKLDKNRYIRAFNPQHQSGHAHHIILTACKEPGSATEKVWKLRRDAAPSRRELPVIKTYKQAPQCASDTRHPHHLRLRHGRSGFAAARRCDFWRWAGFDLPWLVVQVHYKKASDFVKNPSLKDNSGVHGRVVSGYRVRDGPLEPHRFGQSADAPDVLPSERQRRHQAWRHAGGQVRHGENTGDKDVSIGATQKDEMCNFYMMYWIRADDVGKDGSRMCYTSGELWDLARLA</sequence>
<feature type="domain" description="Copper type II ascorbate-dependent monooxygenase C-terminal" evidence="5">
    <location>
        <begin position="844"/>
        <end position="882"/>
    </location>
</feature>
<feature type="region of interest" description="Disordered" evidence="4">
    <location>
        <begin position="164"/>
        <end position="183"/>
    </location>
</feature>
<keyword evidence="1" id="KW-0732">Signal</keyword>
<dbReference type="AlphaFoldDB" id="A0A1I8FF58"/>
<proteinExistence type="predicted"/>
<accession>A0A1I8FF58</accession>
<protein>
    <submittedName>
        <fullName evidence="7">Cu2_monoox_C domain-containing protein</fullName>
    </submittedName>
</protein>
<dbReference type="Proteomes" id="UP000095280">
    <property type="component" value="Unplaced"/>
</dbReference>
<evidence type="ECO:0000256" key="4">
    <source>
        <dbReference type="SAM" id="MobiDB-lite"/>
    </source>
</evidence>
<evidence type="ECO:0000256" key="3">
    <source>
        <dbReference type="ARBA" id="ARBA00023180"/>
    </source>
</evidence>
<dbReference type="PANTHER" id="PTHR10680">
    <property type="entry name" value="PEPTIDYL-GLYCINE ALPHA-AMIDATING MONOOXYGENASE"/>
    <property type="match status" value="1"/>
</dbReference>
<evidence type="ECO:0000256" key="1">
    <source>
        <dbReference type="ARBA" id="ARBA00022729"/>
    </source>
</evidence>
<reference evidence="7" key="1">
    <citation type="submission" date="2016-11" db="UniProtKB">
        <authorList>
            <consortium name="WormBaseParasite"/>
        </authorList>
    </citation>
    <scope>IDENTIFICATION</scope>
</reference>
<dbReference type="WBParaSite" id="maker-unitig_32436-snap-gene-0.1-mRNA-1">
    <property type="protein sequence ID" value="maker-unitig_32436-snap-gene-0.1-mRNA-1"/>
    <property type="gene ID" value="maker-unitig_32436-snap-gene-0.1"/>
</dbReference>
<evidence type="ECO:0000313" key="6">
    <source>
        <dbReference type="Proteomes" id="UP000095280"/>
    </source>
</evidence>
<dbReference type="InterPro" id="IPR036939">
    <property type="entry name" value="Cu2_ascorb_mOase_N_sf"/>
</dbReference>